<keyword evidence="2" id="KW-0472">Membrane</keyword>
<feature type="transmembrane region" description="Helical" evidence="2">
    <location>
        <begin position="369"/>
        <end position="389"/>
    </location>
</feature>
<keyword evidence="2" id="KW-1133">Transmembrane helix</keyword>
<dbReference type="InterPro" id="IPR050879">
    <property type="entry name" value="Acyltransferase_3"/>
</dbReference>
<feature type="domain" description="Acyltransferase 3" evidence="3">
    <location>
        <begin position="128"/>
        <end position="458"/>
    </location>
</feature>
<accession>A0ABQ8F2H0</accession>
<proteinExistence type="predicted"/>
<evidence type="ECO:0000259" key="3">
    <source>
        <dbReference type="Pfam" id="PF01757"/>
    </source>
</evidence>
<protein>
    <recommendedName>
        <fullName evidence="3">Acyltransferase 3 domain-containing protein</fullName>
    </recommendedName>
</protein>
<dbReference type="InterPro" id="IPR002656">
    <property type="entry name" value="Acyl_transf_3_dom"/>
</dbReference>
<name>A0ABQ8F2H0_9FUNG</name>
<dbReference type="Pfam" id="PF01757">
    <property type="entry name" value="Acyl_transf_3"/>
    <property type="match status" value="1"/>
</dbReference>
<feature type="transmembrane region" description="Helical" evidence="2">
    <location>
        <begin position="280"/>
        <end position="306"/>
    </location>
</feature>
<comment type="caution">
    <text evidence="4">The sequence shown here is derived from an EMBL/GenBank/DDBJ whole genome shotgun (WGS) entry which is preliminary data.</text>
</comment>
<feature type="region of interest" description="Disordered" evidence="1">
    <location>
        <begin position="56"/>
        <end position="76"/>
    </location>
</feature>
<feature type="compositionally biased region" description="Low complexity" evidence="1">
    <location>
        <begin position="56"/>
        <end position="67"/>
    </location>
</feature>
<feature type="transmembrane region" description="Helical" evidence="2">
    <location>
        <begin position="130"/>
        <end position="146"/>
    </location>
</feature>
<keyword evidence="2" id="KW-0812">Transmembrane</keyword>
<feature type="transmembrane region" description="Helical" evidence="2">
    <location>
        <begin position="198"/>
        <end position="216"/>
    </location>
</feature>
<organism evidence="4 5">
    <name type="scientific">Batrachochytrium salamandrivorans</name>
    <dbReference type="NCBI Taxonomy" id="1357716"/>
    <lineage>
        <taxon>Eukaryota</taxon>
        <taxon>Fungi</taxon>
        <taxon>Fungi incertae sedis</taxon>
        <taxon>Chytridiomycota</taxon>
        <taxon>Chytridiomycota incertae sedis</taxon>
        <taxon>Chytridiomycetes</taxon>
        <taxon>Rhizophydiales</taxon>
        <taxon>Rhizophydiales incertae sedis</taxon>
        <taxon>Batrachochytrium</taxon>
    </lineage>
</organism>
<feature type="transmembrane region" description="Helical" evidence="2">
    <location>
        <begin position="439"/>
        <end position="462"/>
    </location>
</feature>
<evidence type="ECO:0000256" key="1">
    <source>
        <dbReference type="SAM" id="MobiDB-lite"/>
    </source>
</evidence>
<feature type="transmembrane region" description="Helical" evidence="2">
    <location>
        <begin position="326"/>
        <end position="348"/>
    </location>
</feature>
<dbReference type="EMBL" id="JAFCIX010000418">
    <property type="protein sequence ID" value="KAH6590979.1"/>
    <property type="molecule type" value="Genomic_DNA"/>
</dbReference>
<dbReference type="PANTHER" id="PTHR23028:SF134">
    <property type="entry name" value="PUTATIVE (AFU_ORTHOLOGUE AFUA_4G08520)-RELATED"/>
    <property type="match status" value="1"/>
</dbReference>
<dbReference type="PANTHER" id="PTHR23028">
    <property type="entry name" value="ACETYLTRANSFERASE"/>
    <property type="match status" value="1"/>
</dbReference>
<gene>
    <name evidence="4" type="ORF">BASA50_008979</name>
</gene>
<dbReference type="Proteomes" id="UP001648503">
    <property type="component" value="Unassembled WGS sequence"/>
</dbReference>
<feature type="transmembrane region" description="Helical" evidence="2">
    <location>
        <begin position="256"/>
        <end position="273"/>
    </location>
</feature>
<evidence type="ECO:0000256" key="2">
    <source>
        <dbReference type="SAM" id="Phobius"/>
    </source>
</evidence>
<evidence type="ECO:0000313" key="4">
    <source>
        <dbReference type="EMBL" id="KAH6590979.1"/>
    </source>
</evidence>
<feature type="transmembrane region" description="Helical" evidence="2">
    <location>
        <begin position="152"/>
        <end position="177"/>
    </location>
</feature>
<reference evidence="4 5" key="1">
    <citation type="submission" date="2021-02" db="EMBL/GenBank/DDBJ databases">
        <title>Variation within the Batrachochytrium salamandrivorans European outbreak.</title>
        <authorList>
            <person name="Kelly M."/>
            <person name="Pasmans F."/>
            <person name="Shea T.P."/>
            <person name="Munoz J.F."/>
            <person name="Carranza S."/>
            <person name="Cuomo C.A."/>
            <person name="Martel A."/>
        </authorList>
    </citation>
    <scope>NUCLEOTIDE SEQUENCE [LARGE SCALE GENOMIC DNA]</scope>
    <source>
        <strain evidence="4 5">AMFP18/2</strain>
    </source>
</reference>
<keyword evidence="5" id="KW-1185">Reference proteome</keyword>
<sequence>MATTHSKEDLLLRASTINEQRITVSSVSSDHLDNMNYLEHPSPSLSNTAPHTALFSHSASSMSSRQSPTYSCPSSDPNNSLYESIYQKDSNNSQSTIIVPFDQDIYVKDHITTPTVTTPPKTSKLIHYDGLRGVAAIWVFFLHYLVGPTPELYSFLLAGQIWCASVPIFFILSGRVLTVSILKSGNMRQLASAIIRRPFRLLVPMLSMAFIDMLFLHRNQPTFVLKIVLDHLWFMFDGAEIPSTGTWVEWTLSNEYSFSNVIFFASFVLLQFRDNGKARYLILGSMIFWFQLTHSWGTHFIAGLLLADLAQNGYMDRYRSWKYSHYINTLWFIGSACLVFRSPILNIADPVDQAVRAHLYSHGNMGVNMHYSVENAMIFLFCFSIMLSIETSVWLQWVFSRSPLVFLGRISFPLYLMHPYAAKYLDMVNNYLREVIKNYVLLTACIFVVSTAIVCLCSYLLIPVIDTPSIYIGRWVEQSVVTEPWSWTAIKLWAIGLPQKIKADIKKRLRSLHTSVRGVVHAVQHPKLCRSH</sequence>
<evidence type="ECO:0000313" key="5">
    <source>
        <dbReference type="Proteomes" id="UP001648503"/>
    </source>
</evidence>